<dbReference type="PANTHER" id="PTHR42894">
    <property type="entry name" value="N-(5'-PHOSPHORIBOSYL)ANTHRANILATE ISOMERASE"/>
    <property type="match status" value="1"/>
</dbReference>
<reference evidence="12" key="1">
    <citation type="journal article" date="2019" name="Int. J. Syst. Evol. Microbiol.">
        <title>The Global Catalogue of Microorganisms (GCM) 10K type strain sequencing project: providing services to taxonomists for standard genome sequencing and annotation.</title>
        <authorList>
            <consortium name="The Broad Institute Genomics Platform"/>
            <consortium name="The Broad Institute Genome Sequencing Center for Infectious Disease"/>
            <person name="Wu L."/>
            <person name="Ma J."/>
        </authorList>
    </citation>
    <scope>NUCLEOTIDE SEQUENCE [LARGE SCALE GENOMIC DNA]</scope>
    <source>
        <strain evidence="12">JCM 17841</strain>
    </source>
</reference>
<evidence type="ECO:0000259" key="10">
    <source>
        <dbReference type="Pfam" id="PF00697"/>
    </source>
</evidence>
<keyword evidence="8 9" id="KW-0413">Isomerase</keyword>
<evidence type="ECO:0000256" key="7">
    <source>
        <dbReference type="ARBA" id="ARBA00023141"/>
    </source>
</evidence>
<evidence type="ECO:0000313" key="12">
    <source>
        <dbReference type="Proteomes" id="UP001501243"/>
    </source>
</evidence>
<keyword evidence="6 9" id="KW-0822">Tryptophan biosynthesis</keyword>
<dbReference type="HAMAP" id="MF_00135">
    <property type="entry name" value="PRAI"/>
    <property type="match status" value="1"/>
</dbReference>
<keyword evidence="5 9" id="KW-0028">Amino-acid biosynthesis</keyword>
<dbReference type="Gene3D" id="3.20.20.70">
    <property type="entry name" value="Aldolase class I"/>
    <property type="match status" value="1"/>
</dbReference>
<comment type="catalytic activity">
    <reaction evidence="1 9">
        <text>N-(5-phospho-beta-D-ribosyl)anthranilate = 1-(2-carboxyphenylamino)-1-deoxy-D-ribulose 5-phosphate</text>
        <dbReference type="Rhea" id="RHEA:21540"/>
        <dbReference type="ChEBI" id="CHEBI:18277"/>
        <dbReference type="ChEBI" id="CHEBI:58613"/>
        <dbReference type="EC" id="5.3.1.24"/>
    </reaction>
</comment>
<comment type="similarity">
    <text evidence="9">Belongs to the TrpF family.</text>
</comment>
<evidence type="ECO:0000256" key="5">
    <source>
        <dbReference type="ARBA" id="ARBA00022605"/>
    </source>
</evidence>
<dbReference type="InterPro" id="IPR011060">
    <property type="entry name" value="RibuloseP-bd_barrel"/>
</dbReference>
<keyword evidence="12" id="KW-1185">Reference proteome</keyword>
<evidence type="ECO:0000256" key="4">
    <source>
        <dbReference type="ARBA" id="ARBA00022272"/>
    </source>
</evidence>
<gene>
    <name evidence="9" type="primary">trpF</name>
    <name evidence="11" type="ORF">GCM10023172_02490</name>
</gene>
<evidence type="ECO:0000256" key="6">
    <source>
        <dbReference type="ARBA" id="ARBA00022822"/>
    </source>
</evidence>
<organism evidence="11 12">
    <name type="scientific">Hymenobacter ginsengisoli</name>
    <dbReference type="NCBI Taxonomy" id="1051626"/>
    <lineage>
        <taxon>Bacteria</taxon>
        <taxon>Pseudomonadati</taxon>
        <taxon>Bacteroidota</taxon>
        <taxon>Cytophagia</taxon>
        <taxon>Cytophagales</taxon>
        <taxon>Hymenobacteraceae</taxon>
        <taxon>Hymenobacter</taxon>
    </lineage>
</organism>
<dbReference type="Pfam" id="PF00697">
    <property type="entry name" value="PRAI"/>
    <property type="match status" value="1"/>
</dbReference>
<evidence type="ECO:0000313" key="11">
    <source>
        <dbReference type="EMBL" id="GAA4493650.1"/>
    </source>
</evidence>
<evidence type="ECO:0000256" key="3">
    <source>
        <dbReference type="ARBA" id="ARBA00012572"/>
    </source>
</evidence>
<dbReference type="EMBL" id="BAABGQ010000003">
    <property type="protein sequence ID" value="GAA4493650.1"/>
    <property type="molecule type" value="Genomic_DNA"/>
</dbReference>
<feature type="domain" description="N-(5'phosphoribosyl) anthranilate isomerase (PRAI)" evidence="10">
    <location>
        <begin position="3"/>
        <end position="196"/>
    </location>
</feature>
<dbReference type="EC" id="5.3.1.24" evidence="3 9"/>
<dbReference type="Proteomes" id="UP001501243">
    <property type="component" value="Unassembled WGS sequence"/>
</dbReference>
<dbReference type="InterPro" id="IPR044643">
    <property type="entry name" value="TrpF_fam"/>
</dbReference>
<dbReference type="InterPro" id="IPR013785">
    <property type="entry name" value="Aldolase_TIM"/>
</dbReference>
<evidence type="ECO:0000256" key="1">
    <source>
        <dbReference type="ARBA" id="ARBA00001164"/>
    </source>
</evidence>
<comment type="pathway">
    <text evidence="2 9">Amino-acid biosynthesis; L-tryptophan biosynthesis; L-tryptophan from chorismate: step 3/5.</text>
</comment>
<dbReference type="PANTHER" id="PTHR42894:SF1">
    <property type="entry name" value="N-(5'-PHOSPHORIBOSYL)ANTHRANILATE ISOMERASE"/>
    <property type="match status" value="1"/>
</dbReference>
<name>A0ABP8PZ89_9BACT</name>
<protein>
    <recommendedName>
        <fullName evidence="4 9">N-(5'-phosphoribosyl)anthranilate isomerase</fullName>
        <shortName evidence="9">PRAI</shortName>
        <ecNumber evidence="3 9">5.3.1.24</ecNumber>
    </recommendedName>
</protein>
<dbReference type="SUPFAM" id="SSF51366">
    <property type="entry name" value="Ribulose-phoshate binding barrel"/>
    <property type="match status" value="1"/>
</dbReference>
<dbReference type="CDD" id="cd00405">
    <property type="entry name" value="PRAI"/>
    <property type="match status" value="1"/>
</dbReference>
<evidence type="ECO:0000256" key="9">
    <source>
        <dbReference type="HAMAP-Rule" id="MF_00135"/>
    </source>
</evidence>
<dbReference type="RefSeq" id="WP_208130228.1">
    <property type="nucleotide sequence ID" value="NZ_BAABGQ010000003.1"/>
</dbReference>
<comment type="caution">
    <text evidence="11">The sequence shown here is derived from an EMBL/GenBank/DDBJ whole genome shotgun (WGS) entry which is preliminary data.</text>
</comment>
<dbReference type="GO" id="GO:0016853">
    <property type="term" value="F:isomerase activity"/>
    <property type="evidence" value="ECO:0007669"/>
    <property type="project" value="UniProtKB-KW"/>
</dbReference>
<dbReference type="InterPro" id="IPR001240">
    <property type="entry name" value="PRAI_dom"/>
</dbReference>
<accession>A0ABP8PZ89</accession>
<evidence type="ECO:0000256" key="2">
    <source>
        <dbReference type="ARBA" id="ARBA00004664"/>
    </source>
</evidence>
<keyword evidence="7 9" id="KW-0057">Aromatic amino acid biosynthesis</keyword>
<proteinExistence type="inferred from homology"/>
<sequence length="212" mass="23612">MKVKICGMREAANILSVVDFNPDFLGFIFYEKSPRYVGDALDTEVLRALPESVGKVGVFVDAPLPELLATANHYSLDYVQLHGHETPAYCQAVHEQGLRIIKAFSIAEAADFDNLAPYMPYCELFLFDTKGAQPGGNGHVFDWQLLEQYHGATPFLLSGGLGPETMEELLRFHHPQLAGYDFNSQLELAPGLKDVEATGRMLTHLHEQRANF</sequence>
<evidence type="ECO:0000256" key="8">
    <source>
        <dbReference type="ARBA" id="ARBA00023235"/>
    </source>
</evidence>